<sequence>KNGEPSFPKAKSKGKAKQIEDIEIDEITQSDEKLSATQLREQ</sequence>
<evidence type="ECO:0000256" key="1">
    <source>
        <dbReference type="SAM" id="MobiDB-lite"/>
    </source>
</evidence>
<dbReference type="EMBL" id="CAJVPJ010004614">
    <property type="protein sequence ID" value="CAG8653796.1"/>
    <property type="molecule type" value="Genomic_DNA"/>
</dbReference>
<proteinExistence type="predicted"/>
<dbReference type="AlphaFoldDB" id="A0A9N9DUW6"/>
<evidence type="ECO:0000313" key="3">
    <source>
        <dbReference type="Proteomes" id="UP000789572"/>
    </source>
</evidence>
<comment type="caution">
    <text evidence="2">The sequence shown here is derived from an EMBL/GenBank/DDBJ whole genome shotgun (WGS) entry which is preliminary data.</text>
</comment>
<protein>
    <submittedName>
        <fullName evidence="2">9554_t:CDS:1</fullName>
    </submittedName>
</protein>
<gene>
    <name evidence="2" type="ORF">POCULU_LOCUS10093</name>
</gene>
<feature type="non-terminal residue" evidence="2">
    <location>
        <position position="42"/>
    </location>
</feature>
<reference evidence="2" key="1">
    <citation type="submission" date="2021-06" db="EMBL/GenBank/DDBJ databases">
        <authorList>
            <person name="Kallberg Y."/>
            <person name="Tangrot J."/>
            <person name="Rosling A."/>
        </authorList>
    </citation>
    <scope>NUCLEOTIDE SEQUENCE</scope>
    <source>
        <strain evidence="2">IA702</strain>
    </source>
</reference>
<name>A0A9N9DUW6_9GLOM</name>
<evidence type="ECO:0000313" key="2">
    <source>
        <dbReference type="EMBL" id="CAG8653796.1"/>
    </source>
</evidence>
<feature type="non-terminal residue" evidence="2">
    <location>
        <position position="1"/>
    </location>
</feature>
<keyword evidence="3" id="KW-1185">Reference proteome</keyword>
<feature type="region of interest" description="Disordered" evidence="1">
    <location>
        <begin position="1"/>
        <end position="42"/>
    </location>
</feature>
<accession>A0A9N9DUW6</accession>
<organism evidence="2 3">
    <name type="scientific">Paraglomus occultum</name>
    <dbReference type="NCBI Taxonomy" id="144539"/>
    <lineage>
        <taxon>Eukaryota</taxon>
        <taxon>Fungi</taxon>
        <taxon>Fungi incertae sedis</taxon>
        <taxon>Mucoromycota</taxon>
        <taxon>Glomeromycotina</taxon>
        <taxon>Glomeromycetes</taxon>
        <taxon>Paraglomerales</taxon>
        <taxon>Paraglomeraceae</taxon>
        <taxon>Paraglomus</taxon>
    </lineage>
</organism>
<dbReference type="Proteomes" id="UP000789572">
    <property type="component" value="Unassembled WGS sequence"/>
</dbReference>
<feature type="compositionally biased region" description="Basic and acidic residues" evidence="1">
    <location>
        <begin position="30"/>
        <end position="42"/>
    </location>
</feature>